<comment type="caution">
    <text evidence="1">The sequence shown here is derived from an EMBL/GenBank/DDBJ whole genome shotgun (WGS) entry which is preliminary data.</text>
</comment>
<dbReference type="EMBL" id="JAFBMS010000052">
    <property type="protein sequence ID" value="KAG9339602.1"/>
    <property type="molecule type" value="Genomic_DNA"/>
</dbReference>
<proteinExistence type="predicted"/>
<protein>
    <submittedName>
        <fullName evidence="1">Uncharacterized protein</fullName>
    </submittedName>
</protein>
<gene>
    <name evidence="1" type="ORF">JZ751_023493</name>
</gene>
<dbReference type="Proteomes" id="UP000824540">
    <property type="component" value="Unassembled WGS sequence"/>
</dbReference>
<organism evidence="1 2">
    <name type="scientific">Albula glossodonta</name>
    <name type="common">roundjaw bonefish</name>
    <dbReference type="NCBI Taxonomy" id="121402"/>
    <lineage>
        <taxon>Eukaryota</taxon>
        <taxon>Metazoa</taxon>
        <taxon>Chordata</taxon>
        <taxon>Craniata</taxon>
        <taxon>Vertebrata</taxon>
        <taxon>Euteleostomi</taxon>
        <taxon>Actinopterygii</taxon>
        <taxon>Neopterygii</taxon>
        <taxon>Teleostei</taxon>
        <taxon>Albuliformes</taxon>
        <taxon>Albulidae</taxon>
        <taxon>Albula</taxon>
    </lineage>
</organism>
<sequence length="105" mass="11627">MISASELLGDPQTLFFKGSAELKCGVLGGKKKKDAHMWEQSHAVEEVRLLRTTTVTNNIHLPGNSKRNKKNIPLCSFKIGFMPGTSELELTAMNVWKLKGSAERV</sequence>
<evidence type="ECO:0000313" key="1">
    <source>
        <dbReference type="EMBL" id="KAG9339602.1"/>
    </source>
</evidence>
<reference evidence="1" key="1">
    <citation type="thesis" date="2021" institute="BYU ScholarsArchive" country="Provo, UT, USA">
        <title>Applications of and Algorithms for Genome Assembly and Genomic Analyses with an Emphasis on Marine Teleosts.</title>
        <authorList>
            <person name="Pickett B.D."/>
        </authorList>
    </citation>
    <scope>NUCLEOTIDE SEQUENCE</scope>
    <source>
        <strain evidence="1">HI-2016</strain>
    </source>
</reference>
<accession>A0A8T2NPR8</accession>
<keyword evidence="2" id="KW-1185">Reference proteome</keyword>
<name>A0A8T2NPR8_9TELE</name>
<evidence type="ECO:0000313" key="2">
    <source>
        <dbReference type="Proteomes" id="UP000824540"/>
    </source>
</evidence>
<dbReference type="AlphaFoldDB" id="A0A8T2NPR8"/>